<feature type="domain" description="HNH" evidence="2">
    <location>
        <begin position="17"/>
        <end position="46"/>
    </location>
</feature>
<proteinExistence type="predicted"/>
<protein>
    <submittedName>
        <fullName evidence="3">HNH endonuclease</fullName>
    </submittedName>
</protein>
<gene>
    <name evidence="3" type="ORF">KV203_04220</name>
</gene>
<dbReference type="Pfam" id="PF01844">
    <property type="entry name" value="HNH"/>
    <property type="match status" value="1"/>
</dbReference>
<dbReference type="GO" id="GO:0004519">
    <property type="term" value="F:endonuclease activity"/>
    <property type="evidence" value="ECO:0007669"/>
    <property type="project" value="UniProtKB-KW"/>
</dbReference>
<dbReference type="Gene3D" id="1.10.30.50">
    <property type="match status" value="1"/>
</dbReference>
<evidence type="ECO:0000256" key="1">
    <source>
        <dbReference type="SAM" id="MobiDB-lite"/>
    </source>
</evidence>
<evidence type="ECO:0000259" key="2">
    <source>
        <dbReference type="Pfam" id="PF01844"/>
    </source>
</evidence>
<dbReference type="InterPro" id="IPR003615">
    <property type="entry name" value="HNH_nuc"/>
</dbReference>
<feature type="region of interest" description="Disordered" evidence="1">
    <location>
        <begin position="1"/>
        <end position="34"/>
    </location>
</feature>
<keyword evidence="3" id="KW-0540">Nuclease</keyword>
<feature type="region of interest" description="Disordered" evidence="1">
    <location>
        <begin position="71"/>
        <end position="102"/>
    </location>
</feature>
<dbReference type="InterPro" id="IPR002711">
    <property type="entry name" value="HNH"/>
</dbReference>
<reference evidence="3" key="1">
    <citation type="submission" date="2021-07" db="EMBL/GenBank/DDBJ databases">
        <title>Candidatus Kaistella beijingensis sp. nov. isolated from a municipal wastewater treatment plant is involved in sludge foaming.</title>
        <authorList>
            <person name="Song Y."/>
            <person name="Liu S.-J."/>
        </authorList>
    </citation>
    <scope>NUCLEOTIDE SEQUENCE</scope>
    <source>
        <strain evidence="3">DSM 43998</strain>
    </source>
</reference>
<organism evidence="3 4">
    <name type="scientific">Skermania pinensis</name>
    <dbReference type="NCBI Taxonomy" id="39122"/>
    <lineage>
        <taxon>Bacteria</taxon>
        <taxon>Bacillati</taxon>
        <taxon>Actinomycetota</taxon>
        <taxon>Actinomycetes</taxon>
        <taxon>Mycobacteriales</taxon>
        <taxon>Gordoniaceae</taxon>
        <taxon>Skermania</taxon>
    </lineage>
</organism>
<keyword evidence="3" id="KW-0378">Hydrolase</keyword>
<evidence type="ECO:0000313" key="4">
    <source>
        <dbReference type="Proteomes" id="UP000887023"/>
    </source>
</evidence>
<sequence length="102" mass="11225">MCVPVLQPPRPWLRSRHIHPHDQGGPTSSGNLAPLCRQHHQLKGNRGWRYRRLTPGAYLWATPAGGIYLHDGTGTIDLTPPGRPAMSEPSGQPPPDDEPPPF</sequence>
<accession>A0ABX8S9T2</accession>
<dbReference type="CDD" id="cd00085">
    <property type="entry name" value="HNHc"/>
    <property type="match status" value="1"/>
</dbReference>
<evidence type="ECO:0000313" key="3">
    <source>
        <dbReference type="EMBL" id="QXQ14618.1"/>
    </source>
</evidence>
<keyword evidence="4" id="KW-1185">Reference proteome</keyword>
<dbReference type="Proteomes" id="UP000887023">
    <property type="component" value="Chromosome"/>
</dbReference>
<dbReference type="EMBL" id="CP079105">
    <property type="protein sequence ID" value="QXQ14618.1"/>
    <property type="molecule type" value="Genomic_DNA"/>
</dbReference>
<keyword evidence="3" id="KW-0255">Endonuclease</keyword>
<name>A0ABX8S9T2_9ACTN</name>
<feature type="compositionally biased region" description="Pro residues" evidence="1">
    <location>
        <begin position="1"/>
        <end position="11"/>
    </location>
</feature>